<keyword evidence="1" id="KW-0472">Membrane</keyword>
<keyword evidence="3" id="KW-1185">Reference proteome</keyword>
<feature type="transmembrane region" description="Helical" evidence="1">
    <location>
        <begin position="53"/>
        <end position="71"/>
    </location>
</feature>
<evidence type="ECO:0000256" key="1">
    <source>
        <dbReference type="SAM" id="Phobius"/>
    </source>
</evidence>
<dbReference type="InterPro" id="IPR025363">
    <property type="entry name" value="DUF4267"/>
</dbReference>
<keyword evidence="1" id="KW-1133">Transmembrane helix</keyword>
<dbReference type="Proteomes" id="UP000692816">
    <property type="component" value="Unassembled WGS sequence"/>
</dbReference>
<proteinExistence type="predicted"/>
<feature type="transmembrane region" description="Helical" evidence="1">
    <location>
        <begin position="6"/>
        <end position="25"/>
    </location>
</feature>
<organism evidence="2 3">
    <name type="scientific">Bradyrhizobium quebecense</name>
    <dbReference type="NCBI Taxonomy" id="2748629"/>
    <lineage>
        <taxon>Bacteria</taxon>
        <taxon>Pseudomonadati</taxon>
        <taxon>Pseudomonadota</taxon>
        <taxon>Alphaproteobacteria</taxon>
        <taxon>Hyphomicrobiales</taxon>
        <taxon>Nitrobacteraceae</taxon>
        <taxon>Bradyrhizobium</taxon>
    </lineage>
</organism>
<dbReference type="Pfam" id="PF14087">
    <property type="entry name" value="DUF4267"/>
    <property type="match status" value="1"/>
</dbReference>
<dbReference type="RefSeq" id="WP_207831849.1">
    <property type="nucleotide sequence ID" value="NZ_CP088282.1"/>
</dbReference>
<feature type="transmembrane region" description="Helical" evidence="1">
    <location>
        <begin position="77"/>
        <end position="96"/>
    </location>
</feature>
<keyword evidence="1" id="KW-0812">Transmembrane</keyword>
<feature type="transmembrane region" description="Helical" evidence="1">
    <location>
        <begin position="103"/>
        <end position="125"/>
    </location>
</feature>
<reference evidence="2" key="1">
    <citation type="journal article" date="2021" name="Int. J. Syst. Evol. Microbiol.">
        <title>Bradyrhizobium septentrionale sp. nov. (sv. septentrionale) and Bradyrhizobium quebecense sp. nov. (sv. septentrionale) associated with legumes native to Canada possess rearranged symbiosis genes and numerous insertion sequences.</title>
        <authorList>
            <person name="Bromfield E.S.P."/>
            <person name="Cloutier S."/>
        </authorList>
    </citation>
    <scope>NUCLEOTIDE SEQUENCE</scope>
    <source>
        <strain evidence="2">12S5</strain>
    </source>
</reference>
<accession>A0ABS3MDG7</accession>
<evidence type="ECO:0000313" key="3">
    <source>
        <dbReference type="Proteomes" id="UP000692816"/>
    </source>
</evidence>
<evidence type="ECO:0000313" key="2">
    <source>
        <dbReference type="EMBL" id="MBO1429490.1"/>
    </source>
</evidence>
<name>A0ABS3MDG7_9BRAD</name>
<comment type="caution">
    <text evidence="2">The sequence shown here is derived from an EMBL/GenBank/DDBJ whole genome shotgun (WGS) entry which is preliminary data.</text>
</comment>
<dbReference type="EMBL" id="JAGEPA010000001">
    <property type="protein sequence ID" value="MBO1429490.1"/>
    <property type="molecule type" value="Genomic_DNA"/>
</dbReference>
<protein>
    <submittedName>
        <fullName evidence="2">DUF4267 domain-containing protein</fullName>
    </submittedName>
</protein>
<gene>
    <name evidence="2" type="ORF">J4P68_08595</name>
</gene>
<sequence>MHWLALGTGLLLALGIIAIGTLYVVSPTTATRSFGLPLPENGTNIAWWLRLKGVRDIVAGLVVLAFMVFGAPREVGIILPVEAIIPIGDMLLILAAKGSTKSAFGIHGLTAVIMVLAAMPLIIAVP</sequence>